<evidence type="ECO:0000256" key="1">
    <source>
        <dbReference type="SAM" id="MobiDB-lite"/>
    </source>
</evidence>
<comment type="caution">
    <text evidence="2">The sequence shown here is derived from an EMBL/GenBank/DDBJ whole genome shotgun (WGS) entry which is preliminary data.</text>
</comment>
<sequence length="113" mass="12376">MGHHNAQSSYLATRVSTWEVARHYAGPSNKRSVTHEYSVVVEKKEIIVCKVTFCSIRGTSKKRIENVIAKVGSTGGAPVDQRGTARSANKTPDDVEQLVKDNILSLSTCSSHY</sequence>
<dbReference type="Proteomes" id="UP000324222">
    <property type="component" value="Unassembled WGS sequence"/>
</dbReference>
<dbReference type="AlphaFoldDB" id="A0A5B7I5E0"/>
<proteinExistence type="predicted"/>
<evidence type="ECO:0000313" key="2">
    <source>
        <dbReference type="EMBL" id="MPC78942.1"/>
    </source>
</evidence>
<organism evidence="2 3">
    <name type="scientific">Portunus trituberculatus</name>
    <name type="common">Swimming crab</name>
    <name type="synonym">Neptunus trituberculatus</name>
    <dbReference type="NCBI Taxonomy" id="210409"/>
    <lineage>
        <taxon>Eukaryota</taxon>
        <taxon>Metazoa</taxon>
        <taxon>Ecdysozoa</taxon>
        <taxon>Arthropoda</taxon>
        <taxon>Crustacea</taxon>
        <taxon>Multicrustacea</taxon>
        <taxon>Malacostraca</taxon>
        <taxon>Eumalacostraca</taxon>
        <taxon>Eucarida</taxon>
        <taxon>Decapoda</taxon>
        <taxon>Pleocyemata</taxon>
        <taxon>Brachyura</taxon>
        <taxon>Eubrachyura</taxon>
        <taxon>Portunoidea</taxon>
        <taxon>Portunidae</taxon>
        <taxon>Portuninae</taxon>
        <taxon>Portunus</taxon>
    </lineage>
</organism>
<reference evidence="2 3" key="1">
    <citation type="submission" date="2019-05" db="EMBL/GenBank/DDBJ databases">
        <title>Another draft genome of Portunus trituberculatus and its Hox gene families provides insights of decapod evolution.</title>
        <authorList>
            <person name="Jeong J.-H."/>
            <person name="Song I."/>
            <person name="Kim S."/>
            <person name="Choi T."/>
            <person name="Kim D."/>
            <person name="Ryu S."/>
            <person name="Kim W."/>
        </authorList>
    </citation>
    <scope>NUCLEOTIDE SEQUENCE [LARGE SCALE GENOMIC DNA]</scope>
    <source>
        <tissue evidence="2">Muscle</tissue>
    </source>
</reference>
<accession>A0A5B7I5E0</accession>
<name>A0A5B7I5E0_PORTR</name>
<keyword evidence="3" id="KW-1185">Reference proteome</keyword>
<gene>
    <name evidence="2" type="ORF">E2C01_073451</name>
</gene>
<evidence type="ECO:0000313" key="3">
    <source>
        <dbReference type="Proteomes" id="UP000324222"/>
    </source>
</evidence>
<dbReference type="EMBL" id="VSRR010049776">
    <property type="protein sequence ID" value="MPC78942.1"/>
    <property type="molecule type" value="Genomic_DNA"/>
</dbReference>
<dbReference type="OrthoDB" id="434783at2759"/>
<protein>
    <submittedName>
        <fullName evidence="2">Uncharacterized protein</fullName>
    </submittedName>
</protein>
<feature type="region of interest" description="Disordered" evidence="1">
    <location>
        <begin position="73"/>
        <end position="94"/>
    </location>
</feature>